<reference evidence="9" key="1">
    <citation type="journal article" date="2019" name="Int. J. Syst. Evol. Microbiol.">
        <title>The Global Catalogue of Microorganisms (GCM) 10K type strain sequencing project: providing services to taxonomists for standard genome sequencing and annotation.</title>
        <authorList>
            <consortium name="The Broad Institute Genomics Platform"/>
            <consortium name="The Broad Institute Genome Sequencing Center for Infectious Disease"/>
            <person name="Wu L."/>
            <person name="Ma J."/>
        </authorList>
    </citation>
    <scope>NUCLEOTIDE SEQUENCE [LARGE SCALE GENOMIC DNA]</scope>
    <source>
        <strain evidence="9">CGMCC 4.7289</strain>
    </source>
</reference>
<dbReference type="InterPro" id="IPR050320">
    <property type="entry name" value="N5-glutamine_MTase"/>
</dbReference>
<dbReference type="PANTHER" id="PTHR18895:SF74">
    <property type="entry name" value="MTRF1L RELEASE FACTOR GLUTAMINE METHYLTRANSFERASE"/>
    <property type="match status" value="1"/>
</dbReference>
<dbReference type="EMBL" id="JBHSAY010000005">
    <property type="protein sequence ID" value="MFC4130692.1"/>
    <property type="molecule type" value="Genomic_DNA"/>
</dbReference>
<dbReference type="PANTHER" id="PTHR18895">
    <property type="entry name" value="HEMK METHYLTRANSFERASE"/>
    <property type="match status" value="1"/>
</dbReference>
<dbReference type="SUPFAM" id="SSF53335">
    <property type="entry name" value="S-adenosyl-L-methionine-dependent methyltransferases"/>
    <property type="match status" value="1"/>
</dbReference>
<dbReference type="NCBIfam" id="TIGR03534">
    <property type="entry name" value="RF_mod_PrmC"/>
    <property type="match status" value="1"/>
</dbReference>
<comment type="function">
    <text evidence="5">Methylates the class 1 translation termination release factors RF1/PrfA and RF2/PrfB on the glutamine residue of the universally conserved GGQ motif.</text>
</comment>
<gene>
    <name evidence="5 8" type="primary">prmC</name>
    <name evidence="8" type="ORF">ACFOZ4_08750</name>
</gene>
<comment type="caution">
    <text evidence="8">The sequence shown here is derived from an EMBL/GenBank/DDBJ whole genome shotgun (WGS) entry which is preliminary data.</text>
</comment>
<evidence type="ECO:0000256" key="1">
    <source>
        <dbReference type="ARBA" id="ARBA00022603"/>
    </source>
</evidence>
<dbReference type="InterPro" id="IPR007848">
    <property type="entry name" value="Small_mtfrase_dom"/>
</dbReference>
<dbReference type="PROSITE" id="PS00092">
    <property type="entry name" value="N6_MTASE"/>
    <property type="match status" value="1"/>
</dbReference>
<dbReference type="InterPro" id="IPR040758">
    <property type="entry name" value="PrmC_N"/>
</dbReference>
<dbReference type="RefSeq" id="WP_253757409.1">
    <property type="nucleotide sequence ID" value="NZ_JAMZDZ010000001.1"/>
</dbReference>
<evidence type="ECO:0000256" key="4">
    <source>
        <dbReference type="ARBA" id="ARBA00048391"/>
    </source>
</evidence>
<dbReference type="InterPro" id="IPR002052">
    <property type="entry name" value="DNA_methylase_N6_adenine_CS"/>
</dbReference>
<keyword evidence="1 5" id="KW-0489">Methyltransferase</keyword>
<dbReference type="NCBIfam" id="TIGR00536">
    <property type="entry name" value="hemK_fam"/>
    <property type="match status" value="1"/>
</dbReference>
<evidence type="ECO:0000313" key="8">
    <source>
        <dbReference type="EMBL" id="MFC4130692.1"/>
    </source>
</evidence>
<keyword evidence="2 5" id="KW-0808">Transferase</keyword>
<keyword evidence="9" id="KW-1185">Reference proteome</keyword>
<dbReference type="InterPro" id="IPR029063">
    <property type="entry name" value="SAM-dependent_MTases_sf"/>
</dbReference>
<dbReference type="CDD" id="cd02440">
    <property type="entry name" value="AdoMet_MTases"/>
    <property type="match status" value="1"/>
</dbReference>
<dbReference type="HAMAP" id="MF_02126">
    <property type="entry name" value="RF_methyltr_PrmC"/>
    <property type="match status" value="1"/>
</dbReference>
<feature type="domain" description="Release factor glutamine methyltransferase N-terminal" evidence="7">
    <location>
        <begin position="12"/>
        <end position="79"/>
    </location>
</feature>
<dbReference type="Pfam" id="PF17827">
    <property type="entry name" value="PrmC_N"/>
    <property type="match status" value="1"/>
</dbReference>
<dbReference type="GO" id="GO:0032259">
    <property type="term" value="P:methylation"/>
    <property type="evidence" value="ECO:0007669"/>
    <property type="project" value="UniProtKB-KW"/>
</dbReference>
<evidence type="ECO:0000259" key="7">
    <source>
        <dbReference type="Pfam" id="PF17827"/>
    </source>
</evidence>
<feature type="binding site" evidence="5">
    <location>
        <position position="147"/>
    </location>
    <ligand>
        <name>S-adenosyl-L-methionine</name>
        <dbReference type="ChEBI" id="CHEBI:59789"/>
    </ligand>
</feature>
<feature type="binding site" evidence="5">
    <location>
        <begin position="191"/>
        <end position="194"/>
    </location>
    <ligand>
        <name>substrate</name>
    </ligand>
</feature>
<evidence type="ECO:0000256" key="3">
    <source>
        <dbReference type="ARBA" id="ARBA00022691"/>
    </source>
</evidence>
<keyword evidence="3 5" id="KW-0949">S-adenosyl-L-methionine</keyword>
<accession>A0ABV8LK87</accession>
<proteinExistence type="inferred from homology"/>
<sequence length="280" mass="30176">MQAGESAQVRSLLREAASRLGAAGVGSPRTDSELLLAHVLECERGRLYLLDVIDTVQAERYRAVVERRAAREPLQHITGSAWFLDLDLQVGPGVFVPRPETETLAQWGIDHIAGLERPTVVDLCSGSGALALAVARARPDAEAYAVEVSPEALEWLGRNAFGTRVRVVPGDVRDPDLLAEVRGQADLVLCNPPYVPAAQRVPVEVRADPPLAVFAGVDGLDLIPVVAELAADLLRDGGRAGIEHDESHPEEVARILGRHFRDVRGLPDLAGRPRFTTGVK</sequence>
<dbReference type="GO" id="GO:0102559">
    <property type="term" value="F:peptide chain release factor N(5)-glutamine methyltransferase activity"/>
    <property type="evidence" value="ECO:0007669"/>
    <property type="project" value="UniProtKB-EC"/>
</dbReference>
<dbReference type="Proteomes" id="UP001595816">
    <property type="component" value="Unassembled WGS sequence"/>
</dbReference>
<organism evidence="8 9">
    <name type="scientific">Hamadaea flava</name>
    <dbReference type="NCBI Taxonomy" id="1742688"/>
    <lineage>
        <taxon>Bacteria</taxon>
        <taxon>Bacillati</taxon>
        <taxon>Actinomycetota</taxon>
        <taxon>Actinomycetes</taxon>
        <taxon>Micromonosporales</taxon>
        <taxon>Micromonosporaceae</taxon>
        <taxon>Hamadaea</taxon>
    </lineage>
</organism>
<dbReference type="InterPro" id="IPR004556">
    <property type="entry name" value="HemK-like"/>
</dbReference>
<comment type="similarity">
    <text evidence="5">Belongs to the protein N5-glutamine methyltransferase family. PrmC subfamily.</text>
</comment>
<comment type="catalytic activity">
    <reaction evidence="4 5">
        <text>L-glutaminyl-[peptide chain release factor] + S-adenosyl-L-methionine = N(5)-methyl-L-glutaminyl-[peptide chain release factor] + S-adenosyl-L-homocysteine + H(+)</text>
        <dbReference type="Rhea" id="RHEA:42896"/>
        <dbReference type="Rhea" id="RHEA-COMP:10271"/>
        <dbReference type="Rhea" id="RHEA-COMP:10272"/>
        <dbReference type="ChEBI" id="CHEBI:15378"/>
        <dbReference type="ChEBI" id="CHEBI:30011"/>
        <dbReference type="ChEBI" id="CHEBI:57856"/>
        <dbReference type="ChEBI" id="CHEBI:59789"/>
        <dbReference type="ChEBI" id="CHEBI:61891"/>
        <dbReference type="EC" id="2.1.1.297"/>
    </reaction>
</comment>
<evidence type="ECO:0000259" key="6">
    <source>
        <dbReference type="Pfam" id="PF05175"/>
    </source>
</evidence>
<dbReference type="InterPro" id="IPR019874">
    <property type="entry name" value="RF_methyltr_PrmC"/>
</dbReference>
<dbReference type="Gene3D" id="1.10.8.10">
    <property type="entry name" value="DNA helicase RuvA subunit, C-terminal domain"/>
    <property type="match status" value="1"/>
</dbReference>
<evidence type="ECO:0000313" key="9">
    <source>
        <dbReference type="Proteomes" id="UP001595816"/>
    </source>
</evidence>
<dbReference type="Gene3D" id="3.40.50.150">
    <property type="entry name" value="Vaccinia Virus protein VP39"/>
    <property type="match status" value="1"/>
</dbReference>
<name>A0ABV8LK87_9ACTN</name>
<evidence type="ECO:0000256" key="5">
    <source>
        <dbReference type="HAMAP-Rule" id="MF_02126"/>
    </source>
</evidence>
<evidence type="ECO:0000256" key="2">
    <source>
        <dbReference type="ARBA" id="ARBA00022679"/>
    </source>
</evidence>
<feature type="binding site" evidence="5">
    <location>
        <position position="191"/>
    </location>
    <ligand>
        <name>S-adenosyl-L-methionine</name>
        <dbReference type="ChEBI" id="CHEBI:59789"/>
    </ligand>
</feature>
<feature type="domain" description="Methyltransferase small" evidence="6">
    <location>
        <begin position="116"/>
        <end position="196"/>
    </location>
</feature>
<protein>
    <recommendedName>
        <fullName evidence="5">Release factor glutamine methyltransferase</fullName>
        <shortName evidence="5">RF MTase</shortName>
        <ecNumber evidence="5">2.1.1.297</ecNumber>
    </recommendedName>
    <alternativeName>
        <fullName evidence="5">N5-glutamine methyltransferase PrmC</fullName>
    </alternativeName>
    <alternativeName>
        <fullName evidence="5">Protein-(glutamine-N5) MTase PrmC</fullName>
    </alternativeName>
    <alternativeName>
        <fullName evidence="5">Protein-glutamine N-methyltransferase PrmC</fullName>
    </alternativeName>
</protein>
<dbReference type="EC" id="2.1.1.297" evidence="5"/>
<comment type="caution">
    <text evidence="5">Lacks conserved residue(s) required for the propagation of feature annotation.</text>
</comment>
<dbReference type="Pfam" id="PF05175">
    <property type="entry name" value="MTS"/>
    <property type="match status" value="1"/>
</dbReference>